<feature type="compositionally biased region" description="Basic and acidic residues" evidence="1">
    <location>
        <begin position="1"/>
        <end position="16"/>
    </location>
</feature>
<keyword evidence="3" id="KW-1185">Reference proteome</keyword>
<reference evidence="3" key="1">
    <citation type="submission" date="2014-09" db="EMBL/GenBank/DDBJ databases">
        <authorList>
            <person name="Mudge J."/>
            <person name="Ramaraj T."/>
            <person name="Lindquist I.E."/>
            <person name="Bharti A.K."/>
            <person name="Sundararajan A."/>
            <person name="Cameron C.T."/>
            <person name="Woodward J.E."/>
            <person name="May G.D."/>
            <person name="Brubaker C."/>
            <person name="Broadhvest J."/>
            <person name="Wilkins T.A."/>
        </authorList>
    </citation>
    <scope>NUCLEOTIDE SEQUENCE</scope>
    <source>
        <strain evidence="3">cv. AKA8401</strain>
    </source>
</reference>
<dbReference type="AlphaFoldDB" id="A0A0B0PA47"/>
<evidence type="ECO:0000313" key="3">
    <source>
        <dbReference type="Proteomes" id="UP000032142"/>
    </source>
</evidence>
<proteinExistence type="predicted"/>
<evidence type="ECO:0000313" key="2">
    <source>
        <dbReference type="EMBL" id="KHG23618.1"/>
    </source>
</evidence>
<name>A0A0B0PA47_GOSAR</name>
<dbReference type="EMBL" id="KN425685">
    <property type="protein sequence ID" value="KHG23618.1"/>
    <property type="molecule type" value="Genomic_DNA"/>
</dbReference>
<accession>A0A0B0PA47</accession>
<dbReference type="Proteomes" id="UP000032142">
    <property type="component" value="Unassembled WGS sequence"/>
</dbReference>
<sequence>MGQGEGKGDRIAEKKAVRQHPRFRSRQSDLGSLKSKSSTLSSLHFGINFCLNLRWHV</sequence>
<protein>
    <submittedName>
        <fullName evidence="2">Uncharacterized protein</fullName>
    </submittedName>
</protein>
<feature type="region of interest" description="Disordered" evidence="1">
    <location>
        <begin position="1"/>
        <end position="38"/>
    </location>
</feature>
<gene>
    <name evidence="2" type="ORF">F383_30142</name>
</gene>
<organism evidence="2 3">
    <name type="scientific">Gossypium arboreum</name>
    <name type="common">Tree cotton</name>
    <name type="synonym">Gossypium nanking</name>
    <dbReference type="NCBI Taxonomy" id="29729"/>
    <lineage>
        <taxon>Eukaryota</taxon>
        <taxon>Viridiplantae</taxon>
        <taxon>Streptophyta</taxon>
        <taxon>Embryophyta</taxon>
        <taxon>Tracheophyta</taxon>
        <taxon>Spermatophyta</taxon>
        <taxon>Magnoliopsida</taxon>
        <taxon>eudicotyledons</taxon>
        <taxon>Gunneridae</taxon>
        <taxon>Pentapetalae</taxon>
        <taxon>rosids</taxon>
        <taxon>malvids</taxon>
        <taxon>Malvales</taxon>
        <taxon>Malvaceae</taxon>
        <taxon>Malvoideae</taxon>
        <taxon>Gossypium</taxon>
    </lineage>
</organism>
<feature type="compositionally biased region" description="Low complexity" evidence="1">
    <location>
        <begin position="28"/>
        <end position="38"/>
    </location>
</feature>
<evidence type="ECO:0000256" key="1">
    <source>
        <dbReference type="SAM" id="MobiDB-lite"/>
    </source>
</evidence>